<gene>
    <name evidence="1" type="ORF">VO64_0363</name>
</gene>
<organism evidence="1 2">
    <name type="scientific">Pseudomonas synxantha</name>
    <dbReference type="NCBI Taxonomy" id="47883"/>
    <lineage>
        <taxon>Bacteria</taxon>
        <taxon>Pseudomonadati</taxon>
        <taxon>Pseudomonadota</taxon>
        <taxon>Gammaproteobacteria</taxon>
        <taxon>Pseudomonadales</taxon>
        <taxon>Pseudomonadaceae</taxon>
        <taxon>Pseudomonas</taxon>
    </lineage>
</organism>
<accession>A0AAU8TFL2</accession>
<dbReference type="KEGG" id="pfb:VO64_0363"/>
<dbReference type="AlphaFoldDB" id="A0AAU8TFL2"/>
<sequence>MARNEMSRFESRQMELMQVYFHIGLRITYVKKSNYIDPEHL</sequence>
<evidence type="ECO:0008006" key="3">
    <source>
        <dbReference type="Google" id="ProtNLM"/>
    </source>
</evidence>
<reference evidence="1 2" key="1">
    <citation type="journal article" date="2015" name="Genome Announc.">
        <title>Complete Genome Sequence of Biocontrol Strain Pseudomonas fluorescens LBUM223.</title>
        <authorList>
            <person name="Roquigny R."/>
            <person name="Arseneault T."/>
            <person name="Gadkar V.J."/>
            <person name="Novinscak A."/>
            <person name="Joly D.L."/>
            <person name="Filion M."/>
        </authorList>
    </citation>
    <scope>NUCLEOTIDE SEQUENCE [LARGE SCALE GENOMIC DNA]</scope>
    <source>
        <strain evidence="1 2">LBUM223</strain>
    </source>
</reference>
<protein>
    <recommendedName>
        <fullName evidence="3">Mobile element protein</fullName>
    </recommendedName>
</protein>
<evidence type="ECO:0000313" key="1">
    <source>
        <dbReference type="EMBL" id="AKA80909.1"/>
    </source>
</evidence>
<name>A0AAU8TFL2_9PSED</name>
<proteinExistence type="predicted"/>
<dbReference type="EMBL" id="CP011117">
    <property type="protein sequence ID" value="AKA80909.1"/>
    <property type="molecule type" value="Genomic_DNA"/>
</dbReference>
<evidence type="ECO:0000313" key="2">
    <source>
        <dbReference type="Proteomes" id="UP000033099"/>
    </source>
</evidence>
<dbReference type="Proteomes" id="UP000033099">
    <property type="component" value="Chromosome"/>
</dbReference>